<sequence>MPTALPPRNAIDPRDTWDLSPIFKDPDAWRAANKQLQQLSQSFRDHYLDQLTAPEQIVAALDDLNAIETLRECVDCYAAFPKSADSTNPTLNARVATNANVQAQVDNALSFLLPALTDLPASTLATVRQLRPQYDGYIRHLQVAHGHTLAPNVEGALASMAPALDTFRNVRRQTIAGDMDFGTFSAHGQSHPLDFVSYEETYQKHPDTDIRRAAFTKFSATLHQYEHAFATAYLGQVTREKAEATLRGYDSVIDFLLADEEVPRALFDRQIDVLMDRLAPVMRRYVQHVADVRGLDHITYTDLQIDIDPDFAPQYRQSDAADIVAHATAVLGDDYQQLMRRAIGDRWVDYAANVGKDSGAYTEMPYGVHPYIMMTWTDTMPALYTLIHELGHVGQMQYSADAHPAINWVMPIYHCEAPSTFNELLLTRYLTEQAHDDARLQRFALSRLLGDTYFHNCVTHLLEAAFQREVYTLIDKGESFNAERLNQIKLGLLRKFWGDTVDLTGAETTWMRQDHYFLGLYSYSYSASLTIATQAWQALDQDQSSAVTRWREFLALGNSLPPVQAAAVAGVDVTTDAPLQHMVDFLDATERKIEGLTAAINRAEG</sequence>
<dbReference type="CDD" id="cd09609">
    <property type="entry name" value="M3B_PepF"/>
    <property type="match status" value="1"/>
</dbReference>
<dbReference type="InterPro" id="IPR045090">
    <property type="entry name" value="Pept_M3A_M3B"/>
</dbReference>
<proteinExistence type="inferred from homology"/>
<dbReference type="GO" id="GO:0046872">
    <property type="term" value="F:metal ion binding"/>
    <property type="evidence" value="ECO:0007669"/>
    <property type="project" value="UniProtKB-UniRule"/>
</dbReference>
<dbReference type="AlphaFoldDB" id="A0A0R1TXT7"/>
<evidence type="ECO:0000256" key="5">
    <source>
        <dbReference type="ARBA" id="ARBA00023049"/>
    </source>
</evidence>
<keyword evidence="3 6" id="KW-0378">Hydrolase</keyword>
<dbReference type="GO" id="GO:0006518">
    <property type="term" value="P:peptide metabolic process"/>
    <property type="evidence" value="ECO:0007669"/>
    <property type="project" value="TreeGrafter"/>
</dbReference>
<dbReference type="InterPro" id="IPR034009">
    <property type="entry name" value="M3B_PepF_4"/>
</dbReference>
<comment type="cofactor">
    <cofactor evidence="6">
        <name>Zn(2+)</name>
        <dbReference type="ChEBI" id="CHEBI:29105"/>
    </cofactor>
    <text evidence="6">Binds 1 zinc ion.</text>
</comment>
<evidence type="ECO:0000256" key="2">
    <source>
        <dbReference type="ARBA" id="ARBA00022723"/>
    </source>
</evidence>
<dbReference type="InterPro" id="IPR042088">
    <property type="entry name" value="OligoPept_F_C"/>
</dbReference>
<evidence type="ECO:0000256" key="3">
    <source>
        <dbReference type="ARBA" id="ARBA00022801"/>
    </source>
</evidence>
<evidence type="ECO:0000256" key="4">
    <source>
        <dbReference type="ARBA" id="ARBA00022833"/>
    </source>
</evidence>
<dbReference type="SUPFAM" id="SSF55486">
    <property type="entry name" value="Metalloproteases ('zincins'), catalytic domain"/>
    <property type="match status" value="1"/>
</dbReference>
<dbReference type="STRING" id="1423783.FC50_GL001441"/>
<comment type="similarity">
    <text evidence="6">Belongs to the peptidase M3 family.</text>
</comment>
<evidence type="ECO:0000313" key="9">
    <source>
        <dbReference type="Proteomes" id="UP000051922"/>
    </source>
</evidence>
<keyword evidence="9" id="KW-1185">Reference proteome</keyword>
<gene>
    <name evidence="8" type="ORF">FC50_GL001441</name>
</gene>
<name>A0A0R1TXT7_9LACO</name>
<dbReference type="OrthoDB" id="9766487at2"/>
<evidence type="ECO:0000313" key="8">
    <source>
        <dbReference type="EMBL" id="KRL86033.1"/>
    </source>
</evidence>
<dbReference type="Gene3D" id="1.20.140.70">
    <property type="entry name" value="Oligopeptidase f, N-terminal domain"/>
    <property type="match status" value="1"/>
</dbReference>
<comment type="caution">
    <text evidence="8">The sequence shown here is derived from an EMBL/GenBank/DDBJ whole genome shotgun (WGS) entry which is preliminary data.</text>
</comment>
<dbReference type="PANTHER" id="PTHR11804">
    <property type="entry name" value="PROTEASE M3 THIMET OLIGOPEPTIDASE-RELATED"/>
    <property type="match status" value="1"/>
</dbReference>
<accession>A0A0R1TXT7</accession>
<evidence type="ECO:0000256" key="1">
    <source>
        <dbReference type="ARBA" id="ARBA00022670"/>
    </source>
</evidence>
<keyword evidence="4 6" id="KW-0862">Zinc</keyword>
<dbReference type="InterPro" id="IPR001567">
    <property type="entry name" value="Pept_M3A_M3B_dom"/>
</dbReference>
<keyword evidence="2 6" id="KW-0479">Metal-binding</keyword>
<dbReference type="RefSeq" id="WP_056956810.1">
    <property type="nucleotide sequence ID" value="NZ_AZFJ01000049.1"/>
</dbReference>
<dbReference type="GO" id="GO:0004222">
    <property type="term" value="F:metalloendopeptidase activity"/>
    <property type="evidence" value="ECO:0007669"/>
    <property type="project" value="InterPro"/>
</dbReference>
<keyword evidence="5 6" id="KW-0482">Metalloprotease</keyword>
<dbReference type="EMBL" id="AZFJ01000049">
    <property type="protein sequence ID" value="KRL86033.1"/>
    <property type="molecule type" value="Genomic_DNA"/>
</dbReference>
<feature type="domain" description="Peptidase M3A/M3B catalytic" evidence="7">
    <location>
        <begin position="202"/>
        <end position="581"/>
    </location>
</feature>
<dbReference type="GO" id="GO:0006508">
    <property type="term" value="P:proteolysis"/>
    <property type="evidence" value="ECO:0007669"/>
    <property type="project" value="UniProtKB-KW"/>
</dbReference>
<keyword evidence="1 6" id="KW-0645">Protease</keyword>
<dbReference type="Gene3D" id="1.10.1370.20">
    <property type="entry name" value="Oligoendopeptidase f, C-terminal domain"/>
    <property type="match status" value="1"/>
</dbReference>
<dbReference type="PATRIC" id="fig|1423783.4.peg.1483"/>
<protein>
    <submittedName>
        <fullName evidence="8">Oligoendopeptidase F</fullName>
    </submittedName>
</protein>
<dbReference type="Pfam" id="PF01432">
    <property type="entry name" value="Peptidase_M3"/>
    <property type="match status" value="1"/>
</dbReference>
<evidence type="ECO:0000259" key="7">
    <source>
        <dbReference type="Pfam" id="PF01432"/>
    </source>
</evidence>
<reference evidence="8 9" key="1">
    <citation type="journal article" date="2015" name="Genome Announc.">
        <title>Expanding the biotechnology potential of lactobacilli through comparative genomics of 213 strains and associated genera.</title>
        <authorList>
            <person name="Sun Z."/>
            <person name="Harris H.M."/>
            <person name="McCann A."/>
            <person name="Guo C."/>
            <person name="Argimon S."/>
            <person name="Zhang W."/>
            <person name="Yang X."/>
            <person name="Jeffery I.B."/>
            <person name="Cooney J.C."/>
            <person name="Kagawa T.F."/>
            <person name="Liu W."/>
            <person name="Song Y."/>
            <person name="Salvetti E."/>
            <person name="Wrobel A."/>
            <person name="Rasinkangas P."/>
            <person name="Parkhill J."/>
            <person name="Rea M.C."/>
            <person name="O'Sullivan O."/>
            <person name="Ritari J."/>
            <person name="Douillard F.P."/>
            <person name="Paul Ross R."/>
            <person name="Yang R."/>
            <person name="Briner A.E."/>
            <person name="Felis G.E."/>
            <person name="de Vos W.M."/>
            <person name="Barrangou R."/>
            <person name="Klaenhammer T.R."/>
            <person name="Caufield P.W."/>
            <person name="Cui Y."/>
            <person name="Zhang H."/>
            <person name="O'Toole P.W."/>
        </authorList>
    </citation>
    <scope>NUCLEOTIDE SEQUENCE [LARGE SCALE GENOMIC DNA]</scope>
    <source>
        <strain evidence="8 9">DSM 15945</strain>
    </source>
</reference>
<dbReference type="Proteomes" id="UP000051922">
    <property type="component" value="Unassembled WGS sequence"/>
</dbReference>
<evidence type="ECO:0000256" key="6">
    <source>
        <dbReference type="RuleBase" id="RU003435"/>
    </source>
</evidence>
<organism evidence="8 9">
    <name type="scientific">Lacticaseibacillus pantheris DSM 15945 = JCM 12539 = NBRC 106106</name>
    <dbReference type="NCBI Taxonomy" id="1423783"/>
    <lineage>
        <taxon>Bacteria</taxon>
        <taxon>Bacillati</taxon>
        <taxon>Bacillota</taxon>
        <taxon>Bacilli</taxon>
        <taxon>Lactobacillales</taxon>
        <taxon>Lactobacillaceae</taxon>
        <taxon>Lacticaseibacillus</taxon>
    </lineage>
</organism>
<dbReference type="PANTHER" id="PTHR11804:SF45">
    <property type="entry name" value="SIMILAR TO OLIGOENDOPEPTIDASE"/>
    <property type="match status" value="1"/>
</dbReference>